<protein>
    <submittedName>
        <fullName evidence="1">146_t:CDS:1</fullName>
    </submittedName>
</protein>
<sequence length="216" mass="24193">MDYNQSDYESDKYESNQSGDIIINKNVQNYESNQSDQVVSSSNRLINFNQKSSVKKHASSDQHIDTIRLEAAKNIANEASTKSIQKSEAHVLMFKNCIFSYSSIIYENEISGCEFALAISDTIKAEIWKEISKTVSFGIMIDKSSDITMKKHLEIYVIYSTASGNIITHFLQLLAPDKCDAETITTILVRLFQSYNVMDKLVAFASDGASVIIGNK</sequence>
<comment type="caution">
    <text evidence="1">The sequence shown here is derived from an EMBL/GenBank/DDBJ whole genome shotgun (WGS) entry which is preliminary data.</text>
</comment>
<accession>A0ACA9RQL5</accession>
<organism evidence="1 2">
    <name type="scientific">Racocetra persica</name>
    <dbReference type="NCBI Taxonomy" id="160502"/>
    <lineage>
        <taxon>Eukaryota</taxon>
        <taxon>Fungi</taxon>
        <taxon>Fungi incertae sedis</taxon>
        <taxon>Mucoromycota</taxon>
        <taxon>Glomeromycotina</taxon>
        <taxon>Glomeromycetes</taxon>
        <taxon>Diversisporales</taxon>
        <taxon>Gigasporaceae</taxon>
        <taxon>Racocetra</taxon>
    </lineage>
</organism>
<evidence type="ECO:0000313" key="2">
    <source>
        <dbReference type="Proteomes" id="UP000789920"/>
    </source>
</evidence>
<name>A0ACA9RQL5_9GLOM</name>
<dbReference type="EMBL" id="CAJVQC010066171">
    <property type="protein sequence ID" value="CAG8806177.1"/>
    <property type="molecule type" value="Genomic_DNA"/>
</dbReference>
<keyword evidence="2" id="KW-1185">Reference proteome</keyword>
<evidence type="ECO:0000313" key="1">
    <source>
        <dbReference type="EMBL" id="CAG8806177.1"/>
    </source>
</evidence>
<proteinExistence type="predicted"/>
<feature type="non-terminal residue" evidence="1">
    <location>
        <position position="216"/>
    </location>
</feature>
<dbReference type="Proteomes" id="UP000789920">
    <property type="component" value="Unassembled WGS sequence"/>
</dbReference>
<reference evidence="1" key="1">
    <citation type="submission" date="2021-06" db="EMBL/GenBank/DDBJ databases">
        <authorList>
            <person name="Kallberg Y."/>
            <person name="Tangrot J."/>
            <person name="Rosling A."/>
        </authorList>
    </citation>
    <scope>NUCLEOTIDE SEQUENCE</scope>
    <source>
        <strain evidence="1">MA461A</strain>
    </source>
</reference>
<gene>
    <name evidence="1" type="ORF">RPERSI_LOCUS22101</name>
</gene>